<protein>
    <submittedName>
        <fullName evidence="1">Uncharacterized protein</fullName>
    </submittedName>
</protein>
<evidence type="ECO:0000313" key="1">
    <source>
        <dbReference type="EMBL" id="MBX52100.1"/>
    </source>
</evidence>
<organism evidence="1">
    <name type="scientific">Rhizophora mucronata</name>
    <name type="common">Asiatic mangrove</name>
    <dbReference type="NCBI Taxonomy" id="61149"/>
    <lineage>
        <taxon>Eukaryota</taxon>
        <taxon>Viridiplantae</taxon>
        <taxon>Streptophyta</taxon>
        <taxon>Embryophyta</taxon>
        <taxon>Tracheophyta</taxon>
        <taxon>Spermatophyta</taxon>
        <taxon>Magnoliopsida</taxon>
        <taxon>eudicotyledons</taxon>
        <taxon>Gunneridae</taxon>
        <taxon>Pentapetalae</taxon>
        <taxon>rosids</taxon>
        <taxon>fabids</taxon>
        <taxon>Malpighiales</taxon>
        <taxon>Rhizophoraceae</taxon>
        <taxon>Rhizophora</taxon>
    </lineage>
</organism>
<name>A0A2P2PBH4_RHIMU</name>
<sequence>MTRTFIWPTSIKFRINYLLLYNN</sequence>
<proteinExistence type="predicted"/>
<accession>A0A2P2PBH4</accession>
<reference evidence="1" key="1">
    <citation type="submission" date="2018-02" db="EMBL/GenBank/DDBJ databases">
        <title>Rhizophora mucronata_Transcriptome.</title>
        <authorList>
            <person name="Meera S.P."/>
            <person name="Sreeshan A."/>
            <person name="Augustine A."/>
        </authorList>
    </citation>
    <scope>NUCLEOTIDE SEQUENCE</scope>
    <source>
        <tissue evidence="1">Leaf</tissue>
    </source>
</reference>
<dbReference type="AlphaFoldDB" id="A0A2P2PBH4"/>
<dbReference type="EMBL" id="GGEC01071616">
    <property type="protein sequence ID" value="MBX52100.1"/>
    <property type="molecule type" value="Transcribed_RNA"/>
</dbReference>